<dbReference type="InterPro" id="IPR052515">
    <property type="entry name" value="Gfo/Idh/MocA_Oxidoreductase"/>
</dbReference>
<dbReference type="PANTHER" id="PTHR43249:SF1">
    <property type="entry name" value="D-GLUCOSIDE 3-DEHYDROGENASE"/>
    <property type="match status" value="1"/>
</dbReference>
<evidence type="ECO:0000313" key="4">
    <source>
        <dbReference type="Proteomes" id="UP001595906"/>
    </source>
</evidence>
<protein>
    <submittedName>
        <fullName evidence="3">Gfo/Idh/MocA family protein</fullName>
    </submittedName>
</protein>
<name>A0ABV8PWW6_9BACT</name>
<dbReference type="InterPro" id="IPR000683">
    <property type="entry name" value="Gfo/Idh/MocA-like_OxRdtase_N"/>
</dbReference>
<gene>
    <name evidence="3" type="ORF">ACFOW1_07040</name>
</gene>
<evidence type="ECO:0000259" key="2">
    <source>
        <dbReference type="Pfam" id="PF22725"/>
    </source>
</evidence>
<comment type="caution">
    <text evidence="3">The sequence shown here is derived from an EMBL/GenBank/DDBJ whole genome shotgun (WGS) entry which is preliminary data.</text>
</comment>
<dbReference type="InterPro" id="IPR036291">
    <property type="entry name" value="NAD(P)-bd_dom_sf"/>
</dbReference>
<dbReference type="SUPFAM" id="SSF51735">
    <property type="entry name" value="NAD(P)-binding Rossmann-fold domains"/>
    <property type="match status" value="1"/>
</dbReference>
<dbReference type="PANTHER" id="PTHR43249">
    <property type="entry name" value="UDP-N-ACETYL-2-AMINO-2-DEOXY-D-GLUCURONATE OXIDASE"/>
    <property type="match status" value="1"/>
</dbReference>
<dbReference type="Proteomes" id="UP001595906">
    <property type="component" value="Unassembled WGS sequence"/>
</dbReference>
<proteinExistence type="predicted"/>
<organism evidence="3 4">
    <name type="scientific">Parasediminibacterium paludis</name>
    <dbReference type="NCBI Taxonomy" id="908966"/>
    <lineage>
        <taxon>Bacteria</taxon>
        <taxon>Pseudomonadati</taxon>
        <taxon>Bacteroidota</taxon>
        <taxon>Chitinophagia</taxon>
        <taxon>Chitinophagales</taxon>
        <taxon>Chitinophagaceae</taxon>
        <taxon>Parasediminibacterium</taxon>
    </lineage>
</organism>
<dbReference type="Gene3D" id="3.40.50.720">
    <property type="entry name" value="NAD(P)-binding Rossmann-like Domain"/>
    <property type="match status" value="1"/>
</dbReference>
<keyword evidence="4" id="KW-1185">Reference proteome</keyword>
<dbReference type="InterPro" id="IPR055170">
    <property type="entry name" value="GFO_IDH_MocA-like_dom"/>
</dbReference>
<accession>A0ABV8PWW6</accession>
<dbReference type="EMBL" id="JBHSDC010000012">
    <property type="protein sequence ID" value="MFC4231638.1"/>
    <property type="molecule type" value="Genomic_DNA"/>
</dbReference>
<feature type="domain" description="GFO/IDH/MocA-like oxidoreductase" evidence="2">
    <location>
        <begin position="130"/>
        <end position="257"/>
    </location>
</feature>
<dbReference type="SUPFAM" id="SSF55347">
    <property type="entry name" value="Glyceraldehyde-3-phosphate dehydrogenase-like, C-terminal domain"/>
    <property type="match status" value="1"/>
</dbReference>
<dbReference type="Gene3D" id="3.30.360.10">
    <property type="entry name" value="Dihydrodipicolinate Reductase, domain 2"/>
    <property type="match status" value="1"/>
</dbReference>
<feature type="domain" description="Gfo/Idh/MocA-like oxidoreductase N-terminal" evidence="1">
    <location>
        <begin position="2"/>
        <end position="122"/>
    </location>
</feature>
<evidence type="ECO:0000259" key="1">
    <source>
        <dbReference type="Pfam" id="PF01408"/>
    </source>
</evidence>
<dbReference type="RefSeq" id="WP_379013191.1">
    <property type="nucleotide sequence ID" value="NZ_JBHSDC010000012.1"/>
</dbReference>
<reference evidence="4" key="1">
    <citation type="journal article" date="2019" name="Int. J. Syst. Evol. Microbiol.">
        <title>The Global Catalogue of Microorganisms (GCM) 10K type strain sequencing project: providing services to taxonomists for standard genome sequencing and annotation.</title>
        <authorList>
            <consortium name="The Broad Institute Genomics Platform"/>
            <consortium name="The Broad Institute Genome Sequencing Center for Infectious Disease"/>
            <person name="Wu L."/>
            <person name="Ma J."/>
        </authorList>
    </citation>
    <scope>NUCLEOTIDE SEQUENCE [LARGE SCALE GENOMIC DNA]</scope>
    <source>
        <strain evidence="4">CECT 8010</strain>
    </source>
</reference>
<dbReference type="Pfam" id="PF01408">
    <property type="entry name" value="GFO_IDH_MocA"/>
    <property type="match status" value="1"/>
</dbReference>
<evidence type="ECO:0000313" key="3">
    <source>
        <dbReference type="EMBL" id="MFC4231638.1"/>
    </source>
</evidence>
<sequence length="323" mass="35942">MIKWGIIGCGDVTEVKSGPAFNKVPNSSLVAVMRRDAVKAADYAQRHGVPKWYGDADELINDPDINAIYIATPPRYHEAYTIAALQAGKDVYVEKPMTLTSASAHNMQAAAIASGKKLTVAHYRRGLQLFLQVKAAIDTGVIGEIRFVNLQMLQPHESDLITKTADNWRVNPEISGGGLFFDLAPHQIDLMLYFFGKAKSYNGFSDNQGGYYPASDIVTGNIQFENGVLFNGIWCFTVPQEVRKDEVEIIGSKGRIRFSVFGTNFYQLEKDGQTDTITCYVPPHIQQPMIEWVVEYFSDKRANPCSAEVGIAVMQILETFDRL</sequence>
<dbReference type="Pfam" id="PF22725">
    <property type="entry name" value="GFO_IDH_MocA_C3"/>
    <property type="match status" value="1"/>
</dbReference>